<dbReference type="InterPro" id="IPR019308">
    <property type="entry name" value="TMEM214"/>
</dbReference>
<feature type="compositionally biased region" description="Acidic residues" evidence="11">
    <location>
        <begin position="91"/>
        <end position="101"/>
    </location>
</feature>
<evidence type="ECO:0000256" key="1">
    <source>
        <dbReference type="ARBA" id="ARBA00004477"/>
    </source>
</evidence>
<dbReference type="PhylomeDB" id="A0A068TZ94"/>
<evidence type="ECO:0000256" key="3">
    <source>
        <dbReference type="ARBA" id="ARBA00011720"/>
    </source>
</evidence>
<feature type="region of interest" description="Disordered" evidence="11">
    <location>
        <begin position="87"/>
        <end position="123"/>
    </location>
</feature>
<dbReference type="FunCoup" id="A0A068TZ94">
    <property type="interactions" value="2181"/>
</dbReference>
<evidence type="ECO:0000256" key="5">
    <source>
        <dbReference type="ARBA" id="ARBA00022703"/>
    </source>
</evidence>
<evidence type="ECO:0000256" key="11">
    <source>
        <dbReference type="SAM" id="MobiDB-lite"/>
    </source>
</evidence>
<feature type="region of interest" description="Disordered" evidence="11">
    <location>
        <begin position="1"/>
        <end position="70"/>
    </location>
</feature>
<keyword evidence="13" id="KW-1185">Reference proteome</keyword>
<proteinExistence type="inferred from homology"/>
<comment type="subunit">
    <text evidence="3">Constitutively interacts with CASP4; required for the localization of procaspase 4 to the ER.</text>
</comment>
<dbReference type="Pfam" id="PF10151">
    <property type="entry name" value="TMEM214"/>
    <property type="match status" value="1"/>
</dbReference>
<organism evidence="12 13">
    <name type="scientific">Coffea canephora</name>
    <name type="common">Robusta coffee</name>
    <dbReference type="NCBI Taxonomy" id="49390"/>
    <lineage>
        <taxon>Eukaryota</taxon>
        <taxon>Viridiplantae</taxon>
        <taxon>Streptophyta</taxon>
        <taxon>Embryophyta</taxon>
        <taxon>Tracheophyta</taxon>
        <taxon>Spermatophyta</taxon>
        <taxon>Magnoliopsida</taxon>
        <taxon>eudicotyledons</taxon>
        <taxon>Gunneridae</taxon>
        <taxon>Pentapetalae</taxon>
        <taxon>asterids</taxon>
        <taxon>lamiids</taxon>
        <taxon>Gentianales</taxon>
        <taxon>Rubiaceae</taxon>
        <taxon>Ixoroideae</taxon>
        <taxon>Gardenieae complex</taxon>
        <taxon>Bertiereae - Coffeeae clade</taxon>
        <taxon>Coffeeae</taxon>
        <taxon>Coffea</taxon>
    </lineage>
</organism>
<evidence type="ECO:0000256" key="4">
    <source>
        <dbReference type="ARBA" id="ARBA00022692"/>
    </source>
</evidence>
<keyword evidence="6" id="KW-0256">Endoplasmic reticulum</keyword>
<dbReference type="EMBL" id="HG739091">
    <property type="protein sequence ID" value="CDP01620.1"/>
    <property type="molecule type" value="Genomic_DNA"/>
</dbReference>
<dbReference type="InParanoid" id="A0A068TZ94"/>
<comment type="similarity">
    <text evidence="2">Belongs to the TMEM214 family.</text>
</comment>
<keyword evidence="9" id="KW-0325">Glycoprotein</keyword>
<evidence type="ECO:0000256" key="9">
    <source>
        <dbReference type="ARBA" id="ARBA00023180"/>
    </source>
</evidence>
<evidence type="ECO:0000313" key="12">
    <source>
        <dbReference type="EMBL" id="CDP01620.1"/>
    </source>
</evidence>
<accession>A0A068TZ94</accession>
<name>A0A068TZ94_COFCA</name>
<dbReference type="OMA" id="WMKILRE"/>
<evidence type="ECO:0000256" key="8">
    <source>
        <dbReference type="ARBA" id="ARBA00023136"/>
    </source>
</evidence>
<comment type="subcellular location">
    <subcellularLocation>
        <location evidence="1">Endoplasmic reticulum membrane</location>
        <topology evidence="1">Multi-pass membrane protein</topology>
    </subcellularLocation>
</comment>
<evidence type="ECO:0000256" key="7">
    <source>
        <dbReference type="ARBA" id="ARBA00022989"/>
    </source>
</evidence>
<comment type="function">
    <text evidence="10">Critical mediator, in cooperation with CASP4, of endoplasmic reticulum-stress induced apoptosis. Required or the activation of CASP4 following endoplasmic reticulum stress.</text>
</comment>
<dbReference type="STRING" id="49390.A0A068TZ94"/>
<feature type="compositionally biased region" description="Basic residues" evidence="11">
    <location>
        <begin position="114"/>
        <end position="123"/>
    </location>
</feature>
<reference evidence="13" key="1">
    <citation type="journal article" date="2014" name="Science">
        <title>The coffee genome provides insight into the convergent evolution of caffeine biosynthesis.</title>
        <authorList>
            <person name="Denoeud F."/>
            <person name="Carretero-Paulet L."/>
            <person name="Dereeper A."/>
            <person name="Droc G."/>
            <person name="Guyot R."/>
            <person name="Pietrella M."/>
            <person name="Zheng C."/>
            <person name="Alberti A."/>
            <person name="Anthony F."/>
            <person name="Aprea G."/>
            <person name="Aury J.M."/>
            <person name="Bento P."/>
            <person name="Bernard M."/>
            <person name="Bocs S."/>
            <person name="Campa C."/>
            <person name="Cenci A."/>
            <person name="Combes M.C."/>
            <person name="Crouzillat D."/>
            <person name="Da Silva C."/>
            <person name="Daddiego L."/>
            <person name="De Bellis F."/>
            <person name="Dussert S."/>
            <person name="Garsmeur O."/>
            <person name="Gayraud T."/>
            <person name="Guignon V."/>
            <person name="Jahn K."/>
            <person name="Jamilloux V."/>
            <person name="Joet T."/>
            <person name="Labadie K."/>
            <person name="Lan T."/>
            <person name="Leclercq J."/>
            <person name="Lepelley M."/>
            <person name="Leroy T."/>
            <person name="Li L.T."/>
            <person name="Librado P."/>
            <person name="Lopez L."/>
            <person name="Munoz A."/>
            <person name="Noel B."/>
            <person name="Pallavicini A."/>
            <person name="Perrotta G."/>
            <person name="Poncet V."/>
            <person name="Pot D."/>
            <person name="Priyono X."/>
            <person name="Rigoreau M."/>
            <person name="Rouard M."/>
            <person name="Rozas J."/>
            <person name="Tranchant-Dubreuil C."/>
            <person name="VanBuren R."/>
            <person name="Zhang Q."/>
            <person name="Andrade A.C."/>
            <person name="Argout X."/>
            <person name="Bertrand B."/>
            <person name="de Kochko A."/>
            <person name="Graziosi G."/>
            <person name="Henry R.J."/>
            <person name="Jayarama X."/>
            <person name="Ming R."/>
            <person name="Nagai C."/>
            <person name="Rounsley S."/>
            <person name="Sankoff D."/>
            <person name="Giuliano G."/>
            <person name="Albert V.A."/>
            <person name="Wincker P."/>
            <person name="Lashermes P."/>
        </authorList>
    </citation>
    <scope>NUCLEOTIDE SEQUENCE [LARGE SCALE GENOMIC DNA]</scope>
    <source>
        <strain evidence="13">cv. DH200-94</strain>
    </source>
</reference>
<dbReference type="OrthoDB" id="10022292at2759"/>
<gene>
    <name evidence="12" type="ORF">GSCOC_T00036723001</name>
</gene>
<protein>
    <recommendedName>
        <fullName evidence="14">Transmembrane protein 214-A</fullName>
    </recommendedName>
</protein>
<evidence type="ECO:0000313" key="13">
    <source>
        <dbReference type="Proteomes" id="UP000295252"/>
    </source>
</evidence>
<evidence type="ECO:0000256" key="2">
    <source>
        <dbReference type="ARBA" id="ARBA00007984"/>
    </source>
</evidence>
<evidence type="ECO:0000256" key="6">
    <source>
        <dbReference type="ARBA" id="ARBA00022824"/>
    </source>
</evidence>
<dbReference type="PANTHER" id="PTHR13448:SF0">
    <property type="entry name" value="TRANSMEMBRANE PROTEIN 214"/>
    <property type="match status" value="1"/>
</dbReference>
<keyword evidence="7" id="KW-1133">Transmembrane helix</keyword>
<feature type="compositionally biased region" description="Basic and acidic residues" evidence="11">
    <location>
        <begin position="51"/>
        <end position="70"/>
    </location>
</feature>
<sequence>MEENSNSIAEMKNGNDDHGWKTVTYQKKNKKQPQNQQQVRSAAAGGGAGGSDRRSDVFRVIEEHSEERHRKWLEDRKAAAAAMEDHSVVIDDVEEVSDGDEAPVQNGAPEEKKTKPKKPKKPKVTVAEAASKIDAADLTSFLADISVSFETQQDIQLMRFADYFGRAFAKVSGSQFPWMKILKESPVAKMVDLPLSNVSDDVYKTSTDWLNQRSVEALGSFVLWSLDSIISDIALHQGSTKGAKKVVQQAASKSQPKKPKKPKVTVAEAASKIDAADLTSFLADISVSFETQQDIQLMRFADYFGRAFAKVSGSQFPWMKILKESPVAKMVDLPLSNVSDDVYKTSTDWLNQRSVEALGSFVLWSLDSIISDIALHQGSTKGAKKVVQQAASKSQVAIFVGLAMVLRRKPDVLISLLPSLKENAKYQGQDKLPVLVWVITQACQGDLVVGLFLWVHFLFPMLSGKSNSNPQSRDLILQVVERISSSPKARTILLNGAVRKGERVVPPSSLDLLMRATFPANSARVKATERFEAVYPLLKEVALSVSSGSKAMKQITQQMLPFAIKAAGEGIPELAGEASNLFIWCLTENPDSCKQWDNIYMENLDASVVILKKLCDEWKIHAEKHSVVDPLKTTLRSLIVKNEKALASDEKDAARQATLKDAQKHCKILLGRVSRSNGCLKAFVILSIAVAVGAAFVSNDLKSFDLKKLLVDFNLS</sequence>
<dbReference type="PANTHER" id="PTHR13448">
    <property type="entry name" value="TRANSMEMBRANE PROTEIN 214"/>
    <property type="match status" value="1"/>
</dbReference>
<evidence type="ECO:0000256" key="10">
    <source>
        <dbReference type="ARBA" id="ARBA00024938"/>
    </source>
</evidence>
<keyword evidence="4" id="KW-0812">Transmembrane</keyword>
<dbReference type="GO" id="GO:0005789">
    <property type="term" value="C:endoplasmic reticulum membrane"/>
    <property type="evidence" value="ECO:0007669"/>
    <property type="project" value="UniProtKB-SubCell"/>
</dbReference>
<dbReference type="Gramene" id="CDP01620">
    <property type="protein sequence ID" value="CDP01620"/>
    <property type="gene ID" value="GSCOC_T00036723001"/>
</dbReference>
<dbReference type="Proteomes" id="UP000295252">
    <property type="component" value="Chromosome IX"/>
</dbReference>
<evidence type="ECO:0008006" key="14">
    <source>
        <dbReference type="Google" id="ProtNLM"/>
    </source>
</evidence>
<keyword evidence="5" id="KW-0053">Apoptosis</keyword>
<dbReference type="AlphaFoldDB" id="A0A068TZ94"/>
<dbReference type="GO" id="GO:0005794">
    <property type="term" value="C:Golgi apparatus"/>
    <property type="evidence" value="ECO:0007669"/>
    <property type="project" value="TreeGrafter"/>
</dbReference>
<keyword evidence="8" id="KW-0472">Membrane</keyword>